<dbReference type="EMBL" id="FP565575">
    <property type="protein sequence ID" value="CBE69058.1"/>
    <property type="molecule type" value="Genomic_DNA"/>
</dbReference>
<name>D5MH27_METO1</name>
<dbReference type="Proteomes" id="UP000006898">
    <property type="component" value="Chromosome"/>
</dbReference>
<organism evidence="1 2">
    <name type="scientific">Methylomirabilis oxygeniifera</name>
    <dbReference type="NCBI Taxonomy" id="671143"/>
    <lineage>
        <taxon>Bacteria</taxon>
        <taxon>Candidatus Methylomirabilota</taxon>
        <taxon>Candidatus Methylomirabilia</taxon>
        <taxon>Candidatus Methylomirabilales</taxon>
        <taxon>Candidatus Methylomirabilaceae</taxon>
        <taxon>Candidatus Methylomirabilis</taxon>
    </lineage>
</organism>
<protein>
    <submittedName>
        <fullName evidence="1">Uncharacterized protein</fullName>
    </submittedName>
</protein>
<evidence type="ECO:0000313" key="2">
    <source>
        <dbReference type="Proteomes" id="UP000006898"/>
    </source>
</evidence>
<evidence type="ECO:0000313" key="1">
    <source>
        <dbReference type="EMBL" id="CBE69058.1"/>
    </source>
</evidence>
<dbReference type="STRING" id="671143.DAMO_2008"/>
<dbReference type="HOGENOM" id="CLU_1088553_0_0_0"/>
<proteinExistence type="predicted"/>
<accession>D5MH27</accession>
<dbReference type="KEGG" id="mox:DAMO_2008"/>
<dbReference type="AlphaFoldDB" id="D5MH27"/>
<gene>
    <name evidence="1" type="ORF">DAMO_2008</name>
</gene>
<reference evidence="1 2" key="1">
    <citation type="journal article" date="2010" name="Nature">
        <title>Nitrite-driven anaerobic methane oxidation by oxygenic bacteria.</title>
        <authorList>
            <person name="Ettwig K.F."/>
            <person name="Butler M.K."/>
            <person name="Le Paslier D."/>
            <person name="Pelletier E."/>
            <person name="Mangenot S."/>
            <person name="Kuypers M.M.M."/>
            <person name="Schreiber F."/>
            <person name="Dutilh B.E."/>
            <person name="Zedelius J."/>
            <person name="de Beer D."/>
            <person name="Gloerich J."/>
            <person name="Wessels H.J.C.T."/>
            <person name="van Allen T."/>
            <person name="Luesken F."/>
            <person name="Wu M."/>
            <person name="van de Pas-Schoonen K.T."/>
            <person name="Op den Camp H.J.M."/>
            <person name="Janssen-Megens E.M."/>
            <person name="Francoijs K-J."/>
            <person name="Stunnenberg H."/>
            <person name="Weissenbach J."/>
            <person name="Jetten M.S.M."/>
            <person name="Strous M."/>
        </authorList>
    </citation>
    <scope>NUCLEOTIDE SEQUENCE [LARGE SCALE GENOMIC DNA]</scope>
</reference>
<sequence length="255" mass="28901">MRLKQVKIPSFAFDSHSKLATYPKALASDGQIVTSGAMDVLLHVAKHPPTFAMIDGQTYLISNLLSWHLIREVLDRNEFVAAICDPSECSQHADVERFARYDDALHIGLVRTHTSAAKSRPTDTRKRHLEAGQICPVCINYRSDKVKPLEVPMSTDQNWRAVRARGLDGIVKCHRCRFRLTLSHEEYSRFLVYSLSTSEIVTMRLDGNQPVICPVCAARGRRGIVLMRWHDDCIVTRCSHCLYDFEAYSLRAEAA</sequence>